<dbReference type="Proteomes" id="UP001604277">
    <property type="component" value="Unassembled WGS sequence"/>
</dbReference>
<dbReference type="InterPro" id="IPR039607">
    <property type="entry name" value="VQ_8/17/18/20/21/25"/>
</dbReference>
<organism evidence="2 3">
    <name type="scientific">Forsythia ovata</name>
    <dbReference type="NCBI Taxonomy" id="205694"/>
    <lineage>
        <taxon>Eukaryota</taxon>
        <taxon>Viridiplantae</taxon>
        <taxon>Streptophyta</taxon>
        <taxon>Embryophyta</taxon>
        <taxon>Tracheophyta</taxon>
        <taxon>Spermatophyta</taxon>
        <taxon>Magnoliopsida</taxon>
        <taxon>eudicotyledons</taxon>
        <taxon>Gunneridae</taxon>
        <taxon>Pentapetalae</taxon>
        <taxon>asterids</taxon>
        <taxon>lamiids</taxon>
        <taxon>Lamiales</taxon>
        <taxon>Oleaceae</taxon>
        <taxon>Forsythieae</taxon>
        <taxon>Forsythia</taxon>
    </lineage>
</organism>
<dbReference type="AlphaFoldDB" id="A0ABD1TN38"/>
<proteinExistence type="predicted"/>
<accession>A0ABD1TN38</accession>
<name>A0ABD1TN38_9LAMI</name>
<dbReference type="PANTHER" id="PTHR33143">
    <property type="entry name" value="F16F4.1 PROTEIN-RELATED"/>
    <property type="match status" value="1"/>
</dbReference>
<protein>
    <submittedName>
        <fullName evidence="2">VQ motif-containing protein motif-containing protein 25-like</fullName>
    </submittedName>
</protein>
<evidence type="ECO:0000313" key="3">
    <source>
        <dbReference type="Proteomes" id="UP001604277"/>
    </source>
</evidence>
<dbReference type="InterPro" id="IPR008889">
    <property type="entry name" value="VQ"/>
</dbReference>
<dbReference type="EMBL" id="JBFOLJ010000008">
    <property type="protein sequence ID" value="KAL2514138.1"/>
    <property type="molecule type" value="Genomic_DNA"/>
</dbReference>
<evidence type="ECO:0000313" key="2">
    <source>
        <dbReference type="EMBL" id="KAL2514138.1"/>
    </source>
</evidence>
<keyword evidence="3" id="KW-1185">Reference proteome</keyword>
<reference evidence="3" key="1">
    <citation type="submission" date="2024-07" db="EMBL/GenBank/DDBJ databases">
        <title>Two chromosome-level genome assemblies of Korean endemic species Abeliophyllum distichum and Forsythia ovata (Oleaceae).</title>
        <authorList>
            <person name="Jang H."/>
        </authorList>
    </citation>
    <scope>NUCLEOTIDE SEQUENCE [LARGE SCALE GENOMIC DNA]</scope>
</reference>
<dbReference type="Pfam" id="PF05678">
    <property type="entry name" value="VQ"/>
    <property type="match status" value="1"/>
</dbReference>
<comment type="caution">
    <text evidence="2">The sequence shown here is derived from an EMBL/GenBank/DDBJ whole genome shotgun (WGS) entry which is preliminary data.</text>
</comment>
<gene>
    <name evidence="2" type="ORF">Fot_28109</name>
</gene>
<sequence length="156" mass="17811">MKPPSFDTFLTPSKLAVHKDSHGITKLKPKIRIIHIVAPEIIKTDVENFRELVQRLTGKPAEEVKGSIKKENNVESKSFNSCCSKPKKKMEIAGIPTQKIMKASDEEMHEEDNPNGFLRFIADLDYFFNIQETSEFSIPQFKSSQINMFGEILHLC</sequence>
<feature type="domain" description="VQ" evidence="1">
    <location>
        <begin position="36"/>
        <end position="61"/>
    </location>
</feature>
<dbReference type="PANTHER" id="PTHR33143:SF3">
    <property type="entry name" value="VQ MOTIF-CONTAINING PROTEIN 17-RELATED"/>
    <property type="match status" value="1"/>
</dbReference>
<evidence type="ECO:0000259" key="1">
    <source>
        <dbReference type="Pfam" id="PF05678"/>
    </source>
</evidence>